<dbReference type="AlphaFoldDB" id="A0A061S4I8"/>
<evidence type="ECO:0000256" key="7">
    <source>
        <dbReference type="ARBA" id="ARBA00023128"/>
    </source>
</evidence>
<keyword evidence="7" id="KW-0496">Mitochondrion</keyword>
<evidence type="ECO:0000256" key="6">
    <source>
        <dbReference type="ARBA" id="ARBA00022982"/>
    </source>
</evidence>
<comment type="similarity">
    <text evidence="2">Belongs to the complex I LYR family.</text>
</comment>
<evidence type="ECO:0000256" key="5">
    <source>
        <dbReference type="ARBA" id="ARBA00022792"/>
    </source>
</evidence>
<evidence type="ECO:0000256" key="8">
    <source>
        <dbReference type="ARBA" id="ARBA00023136"/>
    </source>
</evidence>
<proteinExistence type="inferred from homology"/>
<reference evidence="9" key="1">
    <citation type="submission" date="2014-05" db="EMBL/GenBank/DDBJ databases">
        <title>The transcriptome of the halophilic microalga Tetraselmis sp. GSL018 isolated from the Great Salt Lake, Utah.</title>
        <authorList>
            <person name="Jinkerson R.E."/>
            <person name="D'Adamo S."/>
            <person name="Posewitz M.C."/>
        </authorList>
    </citation>
    <scope>NUCLEOTIDE SEQUENCE</scope>
    <source>
        <strain evidence="9">GSL018</strain>
    </source>
</reference>
<comment type="subcellular location">
    <subcellularLocation>
        <location evidence="1">Mitochondrion inner membrane</location>
        <topology evidence="1">Peripheral membrane protein</topology>
        <orientation evidence="1">Matrix side</orientation>
    </subcellularLocation>
</comment>
<keyword evidence="6" id="KW-0249">Electron transport</keyword>
<dbReference type="InterPro" id="IPR016488">
    <property type="entry name" value="NADH_Ub_cplx-1_asu_su-6"/>
</dbReference>
<keyword evidence="4" id="KW-0679">Respiratory chain</keyword>
<keyword evidence="9" id="KW-0830">Ubiquinone</keyword>
<dbReference type="PANTHER" id="PTHR12964">
    <property type="entry name" value="NADH-UBIQUINONE OXIDOREDUCTASE B14 SUBUNIT"/>
    <property type="match status" value="1"/>
</dbReference>
<evidence type="ECO:0000256" key="3">
    <source>
        <dbReference type="ARBA" id="ARBA00022448"/>
    </source>
</evidence>
<name>A0A061S4I8_9CHLO</name>
<organism evidence="9">
    <name type="scientific">Tetraselmis sp. GSL018</name>
    <dbReference type="NCBI Taxonomy" id="582737"/>
    <lineage>
        <taxon>Eukaryota</taxon>
        <taxon>Viridiplantae</taxon>
        <taxon>Chlorophyta</taxon>
        <taxon>core chlorophytes</taxon>
        <taxon>Chlorodendrophyceae</taxon>
        <taxon>Chlorodendrales</taxon>
        <taxon>Chlorodendraceae</taxon>
        <taxon>Tetraselmis</taxon>
    </lineage>
</organism>
<keyword evidence="3" id="KW-0813">Transport</keyword>
<evidence type="ECO:0000256" key="4">
    <source>
        <dbReference type="ARBA" id="ARBA00022660"/>
    </source>
</evidence>
<evidence type="ECO:0000256" key="1">
    <source>
        <dbReference type="ARBA" id="ARBA00004443"/>
    </source>
</evidence>
<dbReference type="PANTHER" id="PTHR12964:SF0">
    <property type="entry name" value="NADH DEHYDROGENASE [UBIQUINONE] 1 ALPHA SUBCOMPLEX SUBUNIT 6"/>
    <property type="match status" value="1"/>
</dbReference>
<sequence length="133" mass="15665">MAFPSAASRLKLSKDVFSKDPEVYNPLLFYRKVVREIPGIIQRYNLEELVTRQQLCRFVSDMFRANSGVREQRAVNLLVIKGEEEFDLVMRNHKQRHHLISKYVDEPRSRAEAAEEAKRDKMSAFLRAFYKSN</sequence>
<dbReference type="GO" id="GO:0006979">
    <property type="term" value="P:response to oxidative stress"/>
    <property type="evidence" value="ECO:0007669"/>
    <property type="project" value="TreeGrafter"/>
</dbReference>
<keyword evidence="5" id="KW-0999">Mitochondrion inner membrane</keyword>
<evidence type="ECO:0000256" key="2">
    <source>
        <dbReference type="ARBA" id="ARBA00009508"/>
    </source>
</evidence>
<accession>A0A061S4I8</accession>
<dbReference type="EMBL" id="GBEZ01006254">
    <property type="protein sequence ID" value="JAC79128.1"/>
    <property type="molecule type" value="Transcribed_RNA"/>
</dbReference>
<dbReference type="GO" id="GO:0005743">
    <property type="term" value="C:mitochondrial inner membrane"/>
    <property type="evidence" value="ECO:0007669"/>
    <property type="project" value="UniProtKB-SubCell"/>
</dbReference>
<protein>
    <submittedName>
        <fullName evidence="9">NADH dehydrogenase (Ubiquinone) 1 alpha subcomplex 6</fullName>
    </submittedName>
</protein>
<keyword evidence="8" id="KW-0472">Membrane</keyword>
<evidence type="ECO:0000313" key="9">
    <source>
        <dbReference type="EMBL" id="JAC79128.1"/>
    </source>
</evidence>
<gene>
    <name evidence="9" type="primary">NDUFA6</name>
    <name evidence="9" type="ORF">TSPGSL018_13453</name>
</gene>